<reference evidence="2 3" key="1">
    <citation type="submission" date="2012-08" db="EMBL/GenBank/DDBJ databases">
        <authorList>
            <person name="Gan P.H.P."/>
            <person name="Ikeda K."/>
            <person name="Irieda H."/>
            <person name="Narusaka M."/>
            <person name="O'Connell R.J."/>
            <person name="Narusaka Y."/>
            <person name="Takano Y."/>
            <person name="Kubo Y."/>
            <person name="Shirasu K."/>
        </authorList>
    </citation>
    <scope>NUCLEOTIDE SEQUENCE [LARGE SCALE GENOMIC DNA]</scope>
    <source>
        <strain evidence="2 3">Nara gc5</strain>
    </source>
</reference>
<evidence type="ECO:0000259" key="1">
    <source>
        <dbReference type="Pfam" id="PF01979"/>
    </source>
</evidence>
<dbReference type="InterPro" id="IPR006680">
    <property type="entry name" value="Amidohydro-rel"/>
</dbReference>
<dbReference type="SUPFAM" id="SSF51338">
    <property type="entry name" value="Composite domain of metallo-dependent hydrolases"/>
    <property type="match status" value="2"/>
</dbReference>
<protein>
    <recommendedName>
        <fullName evidence="1">Amidohydrolase-related domain-containing protein</fullName>
    </recommendedName>
</protein>
<organism evidence="2 3">
    <name type="scientific">Colletotrichum fructicola (strain Nara gc5)</name>
    <name type="common">Anthracnose fungus</name>
    <name type="synonym">Colletotrichum gloeosporioides (strain Nara gc5)</name>
    <dbReference type="NCBI Taxonomy" id="1213859"/>
    <lineage>
        <taxon>Eukaryota</taxon>
        <taxon>Fungi</taxon>
        <taxon>Dikarya</taxon>
        <taxon>Ascomycota</taxon>
        <taxon>Pezizomycotina</taxon>
        <taxon>Sordariomycetes</taxon>
        <taxon>Hypocreomycetidae</taxon>
        <taxon>Glomerellales</taxon>
        <taxon>Glomerellaceae</taxon>
        <taxon>Colletotrichum</taxon>
        <taxon>Colletotrichum gloeosporioides species complex</taxon>
    </lineage>
</organism>
<dbReference type="PANTHER" id="PTHR43135">
    <property type="entry name" value="ALPHA-D-RIBOSE 1-METHYLPHOSPHONATE 5-TRIPHOSPHATE DIPHOSPHATASE"/>
    <property type="match status" value="1"/>
</dbReference>
<dbReference type="Pfam" id="PF01979">
    <property type="entry name" value="Amidohydro_1"/>
    <property type="match status" value="1"/>
</dbReference>
<dbReference type="RefSeq" id="XP_031880491.1">
    <property type="nucleotide sequence ID" value="XM_032022518.1"/>
</dbReference>
<proteinExistence type="predicted"/>
<dbReference type="SUPFAM" id="SSF51556">
    <property type="entry name" value="Metallo-dependent hydrolases"/>
    <property type="match status" value="1"/>
</dbReference>
<reference evidence="2 3" key="2">
    <citation type="submission" date="2020-04" db="EMBL/GenBank/DDBJ databases">
        <title>Genome sequencing and assembly of multiple isolates from the Colletotrichum gloeosporioides species complex.</title>
        <authorList>
            <person name="Gan P."/>
            <person name="Shirasu K."/>
        </authorList>
    </citation>
    <scope>NUCLEOTIDE SEQUENCE [LARGE SCALE GENOMIC DNA]</scope>
    <source>
        <strain evidence="2 3">Nara gc5</strain>
    </source>
</reference>
<dbReference type="CDD" id="cd01299">
    <property type="entry name" value="Met_dep_hydrolase_A"/>
    <property type="match status" value="1"/>
</dbReference>
<dbReference type="InterPro" id="IPR011059">
    <property type="entry name" value="Metal-dep_hydrolase_composite"/>
</dbReference>
<dbReference type="PANTHER" id="PTHR43135:SF3">
    <property type="entry name" value="ALPHA-D-RIBOSE 1-METHYLPHOSPHONATE 5-TRIPHOSPHATE DIPHOSPHATASE"/>
    <property type="match status" value="1"/>
</dbReference>
<dbReference type="Gene3D" id="2.30.40.10">
    <property type="entry name" value="Urease, subunit C, domain 1"/>
    <property type="match status" value="1"/>
</dbReference>
<dbReference type="GO" id="GO:0016810">
    <property type="term" value="F:hydrolase activity, acting on carbon-nitrogen (but not peptide) bonds"/>
    <property type="evidence" value="ECO:0007669"/>
    <property type="project" value="InterPro"/>
</dbReference>
<dbReference type="AlphaFoldDB" id="A0A7J6JG80"/>
<feature type="domain" description="Amidohydrolase-related" evidence="1">
    <location>
        <begin position="151"/>
        <end position="510"/>
    </location>
</feature>
<dbReference type="InterPro" id="IPR057744">
    <property type="entry name" value="OTAase-like"/>
</dbReference>
<gene>
    <name evidence="2" type="ORF">CGGC5_v003889</name>
</gene>
<dbReference type="InterPro" id="IPR032466">
    <property type="entry name" value="Metal_Hydrolase"/>
</dbReference>
<dbReference type="InParanoid" id="A0A7J6JG80"/>
<evidence type="ECO:0000313" key="2">
    <source>
        <dbReference type="EMBL" id="KAF4489316.1"/>
    </source>
</evidence>
<keyword evidence="3" id="KW-1185">Reference proteome</keyword>
<sequence length="514" mass="54962">MIRSYGFSGSVRERLINLNLILTSEGFLATLRASIQVIPPLWQVNPDKTMLLTPVDCFTIALGEADQLTQLIAASQATQFDIADRLDEMPPAQTPQDQSVTVILADLLIPGRGNPLSDAAVAVVDDKIAFVGLAKELPDKYRSANPVSVPVVMPGLWDVHVHFMGMDVATDFKEGMFNFLPGSNALIGAVTVADLERTLMAGYTSVRELCGYAGDLVPAIESGRLVAPNVYSSIAAMSISGGHGDEHTSPIDTMVNFARCGGPCAIADGPDDCTKQVRLLVRRGARCIKVCSSGGVLSVLDDPEDRQFSDNELKAIVDEAARSRRAVAAHAIGKAGIMAALRAGVKSIEHGMYLDDEVADAMLEKGAIFVATQHIVNTVSKDPTLPPHMARKIEKLLQRAADSYALAIKRGIKIALGTDTLSSDHTKEMAHGNNARELEWAVKRGMTPLQAIEAGTANAPEVLGGMAPLSGQLKEGFDADLIAVTKSPLDDIKVLLNQENITHVWKGGRLFKSP</sequence>
<dbReference type="EMBL" id="ANPB02000002">
    <property type="protein sequence ID" value="KAF4489316.1"/>
    <property type="molecule type" value="Genomic_DNA"/>
</dbReference>
<comment type="caution">
    <text evidence="2">The sequence shown here is derived from an EMBL/GenBank/DDBJ whole genome shotgun (WGS) entry which is preliminary data.</text>
</comment>
<accession>A0A7J6JG80</accession>
<dbReference type="GeneID" id="43606714"/>
<dbReference type="Gene3D" id="3.20.20.140">
    <property type="entry name" value="Metal-dependent hydrolases"/>
    <property type="match status" value="1"/>
</dbReference>
<dbReference type="OrthoDB" id="194468at2759"/>
<dbReference type="InterPro" id="IPR051781">
    <property type="entry name" value="Metallo-dep_Hydrolase"/>
</dbReference>
<name>A0A7J6JG80_COLFN</name>
<evidence type="ECO:0000313" key="3">
    <source>
        <dbReference type="Proteomes" id="UP000011096"/>
    </source>
</evidence>
<dbReference type="Proteomes" id="UP000011096">
    <property type="component" value="Unassembled WGS sequence"/>
</dbReference>